<accession>A0ABD3W2P6</accession>
<comment type="caution">
    <text evidence="2">The sequence shown here is derived from an EMBL/GenBank/DDBJ whole genome shotgun (WGS) entry which is preliminary data.</text>
</comment>
<keyword evidence="1" id="KW-0175">Coiled coil</keyword>
<dbReference type="Proteomes" id="UP001634394">
    <property type="component" value="Unassembled WGS sequence"/>
</dbReference>
<dbReference type="AlphaFoldDB" id="A0ABD3W2P6"/>
<name>A0ABD3W2P6_SINWO</name>
<evidence type="ECO:0000313" key="3">
    <source>
        <dbReference type="Proteomes" id="UP001634394"/>
    </source>
</evidence>
<feature type="coiled-coil region" evidence="1">
    <location>
        <begin position="131"/>
        <end position="241"/>
    </location>
</feature>
<dbReference type="EMBL" id="JBJQND010000008">
    <property type="protein sequence ID" value="KAL3867840.1"/>
    <property type="molecule type" value="Genomic_DNA"/>
</dbReference>
<feature type="coiled-coil region" evidence="1">
    <location>
        <begin position="60"/>
        <end position="87"/>
    </location>
</feature>
<dbReference type="Gene3D" id="1.10.287.1490">
    <property type="match status" value="1"/>
</dbReference>
<organism evidence="2 3">
    <name type="scientific">Sinanodonta woodiana</name>
    <name type="common">Chinese pond mussel</name>
    <name type="synonym">Anodonta woodiana</name>
    <dbReference type="NCBI Taxonomy" id="1069815"/>
    <lineage>
        <taxon>Eukaryota</taxon>
        <taxon>Metazoa</taxon>
        <taxon>Spiralia</taxon>
        <taxon>Lophotrochozoa</taxon>
        <taxon>Mollusca</taxon>
        <taxon>Bivalvia</taxon>
        <taxon>Autobranchia</taxon>
        <taxon>Heteroconchia</taxon>
        <taxon>Palaeoheterodonta</taxon>
        <taxon>Unionida</taxon>
        <taxon>Unionoidea</taxon>
        <taxon>Unionidae</taxon>
        <taxon>Unioninae</taxon>
        <taxon>Sinanodonta</taxon>
    </lineage>
</organism>
<proteinExistence type="predicted"/>
<reference evidence="2 3" key="1">
    <citation type="submission" date="2024-11" db="EMBL/GenBank/DDBJ databases">
        <title>Chromosome-level genome assembly of the freshwater bivalve Anodonta woodiana.</title>
        <authorList>
            <person name="Chen X."/>
        </authorList>
    </citation>
    <scope>NUCLEOTIDE SEQUENCE [LARGE SCALE GENOMIC DNA]</scope>
    <source>
        <strain evidence="2">MN2024</strain>
        <tissue evidence="2">Gills</tissue>
    </source>
</reference>
<keyword evidence="3" id="KW-1185">Reference proteome</keyword>
<gene>
    <name evidence="2" type="ORF">ACJMK2_040686</name>
</gene>
<sequence length="401" mass="45472">MTTVDVSKQATQTDINKVGVQEQGACVQLQNVSDHDGVLESCVQDYTNLKQEVEYLLVIVQKLNAGNEDKDLQIEELRRQLQEQQDALRQHPFREQIWHLAQSDTPGDQISDIVSCTTELQKRCDHFQAVCAEQEAVIDRLRQEVADLQSRSRDKETFLRELTEKSTELKAIRKDRDDLAIRKEELEKKLEILNRELATHVNQISELGQENGDLQARLSDLEGLTRRLESEQLKARQLEIHVGALKLKLEKHASVAATCLQDAVAIALDKAFPIPNTQLDNSTRREMSSDTALESAEPIPKRRRTLRGSQKVFIMEPSSVKSCKNCSALFPLGNSPSSVECSFHACTPQSYKTWRTYCDPGGITNARKALYWPCCDVFSHNEPKGCRKLKNHVFSDEDLTD</sequence>
<protein>
    <submittedName>
        <fullName evidence="2">Uncharacterized protein</fullName>
    </submittedName>
</protein>
<evidence type="ECO:0000313" key="2">
    <source>
        <dbReference type="EMBL" id="KAL3867840.1"/>
    </source>
</evidence>
<evidence type="ECO:0000256" key="1">
    <source>
        <dbReference type="SAM" id="Coils"/>
    </source>
</evidence>